<dbReference type="SUPFAM" id="SSF48452">
    <property type="entry name" value="TPR-like"/>
    <property type="match status" value="1"/>
</dbReference>
<dbReference type="RefSeq" id="WP_164132659.1">
    <property type="nucleotide sequence ID" value="NZ_JAAGOX010000055.1"/>
</dbReference>
<gene>
    <name evidence="5" type="ORF">G0P99_22145</name>
</gene>
<protein>
    <submittedName>
        <fullName evidence="5">Tetratricopeptide repeat protein</fullName>
    </submittedName>
</protein>
<dbReference type="InterPro" id="IPR019734">
    <property type="entry name" value="TPR_rpt"/>
</dbReference>
<keyword evidence="2 3" id="KW-0802">TPR repeat</keyword>
<evidence type="ECO:0000256" key="3">
    <source>
        <dbReference type="PROSITE-ProRule" id="PRU00339"/>
    </source>
</evidence>
<organism evidence="5">
    <name type="scientific">Ruegeria sp. PrR005</name>
    <dbReference type="NCBI Taxonomy" id="2706882"/>
    <lineage>
        <taxon>Bacteria</taxon>
        <taxon>Pseudomonadati</taxon>
        <taxon>Pseudomonadota</taxon>
        <taxon>Alphaproteobacteria</taxon>
        <taxon>Rhodobacterales</taxon>
        <taxon>Roseobacteraceae</taxon>
        <taxon>Ruegeria</taxon>
    </lineage>
</organism>
<evidence type="ECO:0000256" key="1">
    <source>
        <dbReference type="ARBA" id="ARBA00022737"/>
    </source>
</evidence>
<feature type="chain" id="PRO_5025365320" evidence="4">
    <location>
        <begin position="20"/>
        <end position="184"/>
    </location>
</feature>
<feature type="repeat" description="TPR" evidence="3">
    <location>
        <begin position="98"/>
        <end position="131"/>
    </location>
</feature>
<accession>A0A6B2P0J0</accession>
<sequence length="184" mass="20067">MRLLPVIALAAALPLSAFAAGSDSGGGSTWTNPPKETQTTKSCKGVKVWDEKTGKCVAPKNSSLDTDTLYGAVRELAYAGRYTDAQGVLAAMPDQSDDRVLTYWGFTHRKMGDLDRAAFYYQAAIQANPDNILARSYMGQGFVEEGKTDLAIAQWREIKARGGEGTWAEVSLREAIRTGLTYRY</sequence>
<name>A0A6B2P0J0_9RHOB</name>
<keyword evidence="1" id="KW-0677">Repeat</keyword>
<comment type="caution">
    <text evidence="5">The sequence shown here is derived from an EMBL/GenBank/DDBJ whole genome shotgun (WGS) entry which is preliminary data.</text>
</comment>
<feature type="signal peptide" evidence="4">
    <location>
        <begin position="1"/>
        <end position="19"/>
    </location>
</feature>
<reference evidence="5" key="1">
    <citation type="submission" date="2020-02" db="EMBL/GenBank/DDBJ databases">
        <title>Delineation of the pyrene-degrading pathway in Roseobacter clade bacteria by genomic analysis.</title>
        <authorList>
            <person name="Zhou H."/>
            <person name="Wang H."/>
        </authorList>
    </citation>
    <scope>NUCLEOTIDE SEQUENCE</scope>
    <source>
        <strain evidence="5">PrR005</strain>
    </source>
</reference>
<evidence type="ECO:0000313" key="5">
    <source>
        <dbReference type="EMBL" id="NDW47655.1"/>
    </source>
</evidence>
<dbReference type="EMBL" id="JAAGOX010000055">
    <property type="protein sequence ID" value="NDW47655.1"/>
    <property type="molecule type" value="Genomic_DNA"/>
</dbReference>
<proteinExistence type="predicted"/>
<evidence type="ECO:0000256" key="2">
    <source>
        <dbReference type="ARBA" id="ARBA00022803"/>
    </source>
</evidence>
<dbReference type="PROSITE" id="PS50005">
    <property type="entry name" value="TPR"/>
    <property type="match status" value="1"/>
</dbReference>
<dbReference type="Gene3D" id="1.25.40.10">
    <property type="entry name" value="Tetratricopeptide repeat domain"/>
    <property type="match status" value="1"/>
</dbReference>
<dbReference type="AlphaFoldDB" id="A0A6B2P0J0"/>
<keyword evidence="4" id="KW-0732">Signal</keyword>
<dbReference type="InterPro" id="IPR011990">
    <property type="entry name" value="TPR-like_helical_dom_sf"/>
</dbReference>
<dbReference type="InterPro" id="IPR013105">
    <property type="entry name" value="TPR_2"/>
</dbReference>
<dbReference type="Pfam" id="PF07719">
    <property type="entry name" value="TPR_2"/>
    <property type="match status" value="1"/>
</dbReference>
<evidence type="ECO:0000256" key="4">
    <source>
        <dbReference type="SAM" id="SignalP"/>
    </source>
</evidence>